<evidence type="ECO:0000313" key="2">
    <source>
        <dbReference type="Proteomes" id="UP000248333"/>
    </source>
</evidence>
<gene>
    <name evidence="1" type="ORF">C7C45_30725</name>
</gene>
<dbReference type="AlphaFoldDB" id="A0A318NL02"/>
<dbReference type="RefSeq" id="WP_110568004.1">
    <property type="nucleotide sequence ID" value="NZ_PYBV01000055.1"/>
</dbReference>
<evidence type="ECO:0000313" key="1">
    <source>
        <dbReference type="EMBL" id="PYC64330.1"/>
    </source>
</evidence>
<comment type="caution">
    <text evidence="1">The sequence shown here is derived from an EMBL/GenBank/DDBJ whole genome shotgun (WGS) entry which is preliminary data.</text>
</comment>
<accession>A0A318NL02</accession>
<name>A0A318NL02_9ACTN</name>
<reference evidence="1 2" key="1">
    <citation type="submission" date="2018-03" db="EMBL/GenBank/DDBJ databases">
        <title>Bioinformatic expansion and discovery of thiopeptide antibiotics.</title>
        <authorList>
            <person name="Schwalen C.J."/>
            <person name="Hudson G.A."/>
            <person name="Mitchell D.A."/>
        </authorList>
    </citation>
    <scope>NUCLEOTIDE SEQUENCE [LARGE SCALE GENOMIC DNA]</scope>
    <source>
        <strain evidence="1 2">NRRL 8041</strain>
    </source>
</reference>
<proteinExistence type="predicted"/>
<organism evidence="1 2">
    <name type="scientific">Micromonospora arborensis</name>
    <dbReference type="NCBI Taxonomy" id="2116518"/>
    <lineage>
        <taxon>Bacteria</taxon>
        <taxon>Bacillati</taxon>
        <taxon>Actinomycetota</taxon>
        <taxon>Actinomycetes</taxon>
        <taxon>Micromonosporales</taxon>
        <taxon>Micromonosporaceae</taxon>
        <taxon>Micromonospora</taxon>
    </lineage>
</organism>
<protein>
    <submittedName>
        <fullName evidence="1">Uncharacterized protein</fullName>
    </submittedName>
</protein>
<dbReference type="Proteomes" id="UP000248333">
    <property type="component" value="Unassembled WGS sequence"/>
</dbReference>
<sequence>MTAYDIAARLPTIGRLRQRCKALAVLERTIDGGAPYYAYTSTWASDEAALMSNGSGDEWAVVFTVDGAFLRVFDHESAMSPYGGPDHELWPGLLDGIPAVLRPQVDEPAFCDENGQFIATTVLWRLSDDDRWHAGDGITFPPLRGPYDDTGPDGSGMLEILLDDVVDQYIEFASDYYEIELNRAAVEHIVAHRPLTDAVIQALNPQLALDDLRKDIATIGYPTAAP</sequence>
<keyword evidence="2" id="KW-1185">Reference proteome</keyword>
<dbReference type="OrthoDB" id="361945at2"/>
<dbReference type="EMBL" id="PYBV01000055">
    <property type="protein sequence ID" value="PYC64330.1"/>
    <property type="molecule type" value="Genomic_DNA"/>
</dbReference>